<dbReference type="InterPro" id="IPR036753">
    <property type="entry name" value="ARPC3_sf"/>
</dbReference>
<proteinExistence type="inferred from homology"/>
<dbReference type="SUPFAM" id="SSF69060">
    <property type="entry name" value="Arp2/3 complex 21 kDa subunit ARPC3"/>
    <property type="match status" value="1"/>
</dbReference>
<evidence type="ECO:0000256" key="4">
    <source>
        <dbReference type="ARBA" id="ARBA00023203"/>
    </source>
</evidence>
<dbReference type="GO" id="GO:0003779">
    <property type="term" value="F:actin binding"/>
    <property type="evidence" value="ECO:0007669"/>
    <property type="project" value="UniProtKB-KW"/>
</dbReference>
<name>A0AAF0DQ51_9BASI</name>
<comment type="function">
    <text evidence="6">Functions as component of the Arp2/3 complex which is involved in regulation of actin polymerization and together with an activating nucleation-promoting factor (NPF) mediates the formation of branched actin networks.</text>
</comment>
<evidence type="ECO:0000256" key="3">
    <source>
        <dbReference type="ARBA" id="ARBA00022490"/>
    </source>
</evidence>
<dbReference type="Gene3D" id="1.10.1760.10">
    <property type="entry name" value="Actin-related protein 2/3 complex subunit 3"/>
    <property type="match status" value="1"/>
</dbReference>
<sequence length="179" mass="20021">MPAYHSTYNDEPNVRQLASISVLPLHTRSRGPAPPPVDPSRPDIVDEAIDLFRANSLFRNFEIKGGADRLLIYLILFISDCLTRIAASNPTWTKHEALKQLASHAVDHFALPGDANFPLSSLYAAPASRADAEALRQYLTQVRQELVARLVEKVYGSSDTPSRWWLAFTKRKFMGKSLS</sequence>
<reference evidence="7" key="1">
    <citation type="submission" date="2023-03" db="EMBL/GenBank/DDBJ databases">
        <title>Mating type loci evolution in Malassezia.</title>
        <authorList>
            <person name="Coelho M.A."/>
        </authorList>
    </citation>
    <scope>NUCLEOTIDE SEQUENCE</scope>
    <source>
        <strain evidence="7">CBS 14135</strain>
    </source>
</reference>
<dbReference type="PANTHER" id="PTHR12391">
    <property type="entry name" value="ARP2/3 COMPLEX 21 KD SUBUNIT"/>
    <property type="match status" value="1"/>
</dbReference>
<dbReference type="Pfam" id="PF04062">
    <property type="entry name" value="P21-Arc"/>
    <property type="match status" value="1"/>
</dbReference>
<evidence type="ECO:0000313" key="8">
    <source>
        <dbReference type="Proteomes" id="UP001216638"/>
    </source>
</evidence>
<dbReference type="InterPro" id="IPR007204">
    <property type="entry name" value="ARPC3"/>
</dbReference>
<keyword evidence="4 6" id="KW-0009">Actin-binding</keyword>
<evidence type="ECO:0000256" key="6">
    <source>
        <dbReference type="PIRNR" id="PIRNR016315"/>
    </source>
</evidence>
<evidence type="ECO:0000256" key="5">
    <source>
        <dbReference type="ARBA" id="ARBA00023212"/>
    </source>
</evidence>
<keyword evidence="5 6" id="KW-0206">Cytoskeleton</keyword>
<dbReference type="GO" id="GO:0034314">
    <property type="term" value="P:Arp2/3 complex-mediated actin nucleation"/>
    <property type="evidence" value="ECO:0007669"/>
    <property type="project" value="UniProtKB-UniRule"/>
</dbReference>
<gene>
    <name evidence="7" type="primary">ARC18</name>
    <name evidence="7" type="ORF">MBRA1_000018</name>
</gene>
<organism evidence="7 8">
    <name type="scientific">Malassezia brasiliensis</name>
    <dbReference type="NCBI Taxonomy" id="1821822"/>
    <lineage>
        <taxon>Eukaryota</taxon>
        <taxon>Fungi</taxon>
        <taxon>Dikarya</taxon>
        <taxon>Basidiomycota</taxon>
        <taxon>Ustilaginomycotina</taxon>
        <taxon>Malasseziomycetes</taxon>
        <taxon>Malasseziales</taxon>
        <taxon>Malasseziaceae</taxon>
        <taxon>Malassezia</taxon>
    </lineage>
</organism>
<evidence type="ECO:0000256" key="2">
    <source>
        <dbReference type="ARBA" id="ARBA00010856"/>
    </source>
</evidence>
<accession>A0AAF0DQ51</accession>
<evidence type="ECO:0000313" key="7">
    <source>
        <dbReference type="EMBL" id="WFC93398.1"/>
    </source>
</evidence>
<protein>
    <recommendedName>
        <fullName evidence="6">Actin-related protein 2/3 complex subunit 3</fullName>
    </recommendedName>
</protein>
<comment type="subunit">
    <text evidence="6">Component of the Arp2/3 complex.</text>
</comment>
<dbReference type="EMBL" id="CP119951">
    <property type="protein sequence ID" value="WFC93398.1"/>
    <property type="molecule type" value="Genomic_DNA"/>
</dbReference>
<keyword evidence="8" id="KW-1185">Reference proteome</keyword>
<dbReference type="Proteomes" id="UP001216638">
    <property type="component" value="Chromosome 1"/>
</dbReference>
<evidence type="ECO:0000256" key="1">
    <source>
        <dbReference type="ARBA" id="ARBA00004245"/>
    </source>
</evidence>
<dbReference type="GO" id="GO:0005885">
    <property type="term" value="C:Arp2/3 protein complex"/>
    <property type="evidence" value="ECO:0007669"/>
    <property type="project" value="UniProtKB-UniRule"/>
</dbReference>
<dbReference type="AlphaFoldDB" id="A0AAF0DQ51"/>
<keyword evidence="3 6" id="KW-0963">Cytoplasm</keyword>
<dbReference type="PIRSF" id="PIRSF016315">
    <property type="entry name" value="ARP2/3_P21-Arc"/>
    <property type="match status" value="1"/>
</dbReference>
<comment type="subcellular location">
    <subcellularLocation>
        <location evidence="1 6">Cytoplasm</location>
        <location evidence="1 6">Cytoskeleton</location>
    </subcellularLocation>
</comment>
<comment type="similarity">
    <text evidence="2 6">Belongs to the ARPC3 family.</text>
</comment>
<dbReference type="GO" id="GO:0030833">
    <property type="term" value="P:regulation of actin filament polymerization"/>
    <property type="evidence" value="ECO:0007669"/>
    <property type="project" value="InterPro"/>
</dbReference>